<feature type="transmembrane region" description="Helical" evidence="1">
    <location>
        <begin position="12"/>
        <end position="29"/>
    </location>
</feature>
<keyword evidence="1" id="KW-0472">Membrane</keyword>
<accession>A0A3M7PLE3</accession>
<keyword evidence="1" id="KW-0812">Transmembrane</keyword>
<dbReference type="Proteomes" id="UP000276133">
    <property type="component" value="Unassembled WGS sequence"/>
</dbReference>
<organism evidence="2 3">
    <name type="scientific">Brachionus plicatilis</name>
    <name type="common">Marine rotifer</name>
    <name type="synonym">Brachionus muelleri</name>
    <dbReference type="NCBI Taxonomy" id="10195"/>
    <lineage>
        <taxon>Eukaryota</taxon>
        <taxon>Metazoa</taxon>
        <taxon>Spiralia</taxon>
        <taxon>Gnathifera</taxon>
        <taxon>Rotifera</taxon>
        <taxon>Eurotatoria</taxon>
        <taxon>Monogononta</taxon>
        <taxon>Pseudotrocha</taxon>
        <taxon>Ploima</taxon>
        <taxon>Brachionidae</taxon>
        <taxon>Brachionus</taxon>
    </lineage>
</organism>
<evidence type="ECO:0000313" key="2">
    <source>
        <dbReference type="EMBL" id="RMZ99540.1"/>
    </source>
</evidence>
<feature type="transmembrane region" description="Helical" evidence="1">
    <location>
        <begin position="35"/>
        <end position="63"/>
    </location>
</feature>
<evidence type="ECO:0000313" key="3">
    <source>
        <dbReference type="Proteomes" id="UP000276133"/>
    </source>
</evidence>
<keyword evidence="1" id="KW-1133">Transmembrane helix</keyword>
<proteinExistence type="predicted"/>
<feature type="non-terminal residue" evidence="2">
    <location>
        <position position="80"/>
    </location>
</feature>
<reference evidence="2 3" key="1">
    <citation type="journal article" date="2018" name="Sci. Rep.">
        <title>Genomic signatures of local adaptation to the degree of environmental predictability in rotifers.</title>
        <authorList>
            <person name="Franch-Gras L."/>
            <person name="Hahn C."/>
            <person name="Garcia-Roger E.M."/>
            <person name="Carmona M.J."/>
            <person name="Serra M."/>
            <person name="Gomez A."/>
        </authorList>
    </citation>
    <scope>NUCLEOTIDE SEQUENCE [LARGE SCALE GENOMIC DNA]</scope>
    <source>
        <strain evidence="2">HYR1</strain>
    </source>
</reference>
<name>A0A3M7PLE3_BRAPC</name>
<comment type="caution">
    <text evidence="2">The sequence shown here is derived from an EMBL/GenBank/DDBJ whole genome shotgun (WGS) entry which is preliminary data.</text>
</comment>
<protein>
    <submittedName>
        <fullName evidence="2">Uncharacterized protein</fullName>
    </submittedName>
</protein>
<dbReference type="EMBL" id="REGN01010179">
    <property type="protein sequence ID" value="RMZ99540.1"/>
    <property type="molecule type" value="Genomic_DNA"/>
</dbReference>
<keyword evidence="3" id="KW-1185">Reference proteome</keyword>
<dbReference type="AlphaFoldDB" id="A0A3M7PLE3"/>
<sequence length="80" mass="9763">MTKYRKTKYRIVLYTIFFSTFFFQVNSILSKKKSFSTFCLSIFCHTATTTTARRVLLGFRIHFKPKRKKKLRRELTIERR</sequence>
<gene>
    <name evidence="2" type="ORF">BpHYR1_047350</name>
</gene>
<evidence type="ECO:0000256" key="1">
    <source>
        <dbReference type="SAM" id="Phobius"/>
    </source>
</evidence>